<evidence type="ECO:0000313" key="3">
    <source>
        <dbReference type="Proteomes" id="UP001233172"/>
    </source>
</evidence>
<dbReference type="Proteomes" id="UP001233172">
    <property type="component" value="Unassembled WGS sequence"/>
</dbReference>
<organism evidence="2 3">
    <name type="scientific">Biomphalaria pfeifferi</name>
    <name type="common">Bloodfluke planorb</name>
    <name type="synonym">Freshwater snail</name>
    <dbReference type="NCBI Taxonomy" id="112525"/>
    <lineage>
        <taxon>Eukaryota</taxon>
        <taxon>Metazoa</taxon>
        <taxon>Spiralia</taxon>
        <taxon>Lophotrochozoa</taxon>
        <taxon>Mollusca</taxon>
        <taxon>Gastropoda</taxon>
        <taxon>Heterobranchia</taxon>
        <taxon>Euthyneura</taxon>
        <taxon>Panpulmonata</taxon>
        <taxon>Hygrophila</taxon>
        <taxon>Lymnaeoidea</taxon>
        <taxon>Planorbidae</taxon>
        <taxon>Biomphalaria</taxon>
    </lineage>
</organism>
<dbReference type="EMBL" id="JASAOG010000074">
    <property type="protein sequence ID" value="KAK0054915.1"/>
    <property type="molecule type" value="Genomic_DNA"/>
</dbReference>
<evidence type="ECO:0000313" key="2">
    <source>
        <dbReference type="EMBL" id="KAK0054915.1"/>
    </source>
</evidence>
<reference evidence="2" key="1">
    <citation type="journal article" date="2023" name="PLoS Negl. Trop. Dis.">
        <title>A genome sequence for Biomphalaria pfeifferi, the major vector snail for the human-infecting parasite Schistosoma mansoni.</title>
        <authorList>
            <person name="Bu L."/>
            <person name="Lu L."/>
            <person name="Laidemitt M.R."/>
            <person name="Zhang S.M."/>
            <person name="Mutuku M."/>
            <person name="Mkoji G."/>
            <person name="Steinauer M."/>
            <person name="Loker E.S."/>
        </authorList>
    </citation>
    <scope>NUCLEOTIDE SEQUENCE</scope>
    <source>
        <strain evidence="2">KasaAsao</strain>
    </source>
</reference>
<feature type="region of interest" description="Disordered" evidence="1">
    <location>
        <begin position="1"/>
        <end position="98"/>
    </location>
</feature>
<feature type="compositionally biased region" description="Low complexity" evidence="1">
    <location>
        <begin position="86"/>
        <end position="98"/>
    </location>
</feature>
<feature type="compositionally biased region" description="Polar residues" evidence="1">
    <location>
        <begin position="13"/>
        <end position="25"/>
    </location>
</feature>
<name>A0AAD8BJY5_BIOPF</name>
<proteinExistence type="predicted"/>
<evidence type="ECO:0000256" key="1">
    <source>
        <dbReference type="SAM" id="MobiDB-lite"/>
    </source>
</evidence>
<dbReference type="AlphaFoldDB" id="A0AAD8BJY5"/>
<accession>A0AAD8BJY5</accession>
<sequence>MDDLSKMKHGSSVDGQITALNSSLPTRHPEYFTSDDSSKDDGVFAESNRPQLRHTLSSPPSLPASGSDQKSRHHKLSNGGSGGIGLRSSSSKTSMASISEDEVLSILESMGDSDILSAMPPCDCDECLLQEPETVNGSVTRQKPLKRRGDAAERCLR</sequence>
<reference evidence="2" key="2">
    <citation type="submission" date="2023-04" db="EMBL/GenBank/DDBJ databases">
        <authorList>
            <person name="Bu L."/>
            <person name="Lu L."/>
            <person name="Laidemitt M.R."/>
            <person name="Zhang S.M."/>
            <person name="Mutuku M."/>
            <person name="Mkoji G."/>
            <person name="Steinauer M."/>
            <person name="Loker E.S."/>
        </authorList>
    </citation>
    <scope>NUCLEOTIDE SEQUENCE</scope>
    <source>
        <strain evidence="2">KasaAsao</strain>
        <tissue evidence="2">Whole Snail</tissue>
    </source>
</reference>
<comment type="caution">
    <text evidence="2">The sequence shown here is derived from an EMBL/GenBank/DDBJ whole genome shotgun (WGS) entry which is preliminary data.</text>
</comment>
<gene>
    <name evidence="2" type="ORF">Bpfe_015761</name>
</gene>
<feature type="region of interest" description="Disordered" evidence="1">
    <location>
        <begin position="133"/>
        <end position="157"/>
    </location>
</feature>
<feature type="compositionally biased region" description="Basic and acidic residues" evidence="1">
    <location>
        <begin position="147"/>
        <end position="157"/>
    </location>
</feature>
<keyword evidence="3" id="KW-1185">Reference proteome</keyword>
<protein>
    <submittedName>
        <fullName evidence="2">Myb-like protein A</fullName>
    </submittedName>
</protein>